<sequence>YLEGTFELLEFQQKKNALTSEKKTLEEKLSNFERKGNHWLELTRNWIIEANQANPALYALTKFI</sequence>
<evidence type="ECO:0000313" key="3">
    <source>
        <dbReference type="Proteomes" id="UP000230603"/>
    </source>
</evidence>
<organism evidence="2 3">
    <name type="scientific">Candidatus Tagabacteria bacterium CG10_big_fil_rev_8_21_14_0_10_40_13</name>
    <dbReference type="NCBI Taxonomy" id="1975022"/>
    <lineage>
        <taxon>Bacteria</taxon>
        <taxon>Candidatus Tagaibacteriota</taxon>
    </lineage>
</organism>
<dbReference type="Proteomes" id="UP000230603">
    <property type="component" value="Unassembled WGS sequence"/>
</dbReference>
<proteinExistence type="predicted"/>
<feature type="non-terminal residue" evidence="2">
    <location>
        <position position="1"/>
    </location>
</feature>
<evidence type="ECO:0000313" key="2">
    <source>
        <dbReference type="EMBL" id="PJE72795.1"/>
    </source>
</evidence>
<comment type="caution">
    <text evidence="2">The sequence shown here is derived from an EMBL/GenBank/DDBJ whole genome shotgun (WGS) entry which is preliminary data.</text>
</comment>
<keyword evidence="1" id="KW-0175">Coiled coil</keyword>
<gene>
    <name evidence="2" type="ORF">COV00_03080</name>
</gene>
<name>A0A2M8L881_9BACT</name>
<accession>A0A2M8L881</accession>
<feature type="coiled-coil region" evidence="1">
    <location>
        <begin position="8"/>
        <end position="35"/>
    </location>
</feature>
<protein>
    <submittedName>
        <fullName evidence="2">Uncharacterized protein</fullName>
    </submittedName>
</protein>
<evidence type="ECO:0000256" key="1">
    <source>
        <dbReference type="SAM" id="Coils"/>
    </source>
</evidence>
<dbReference type="EMBL" id="PFEP01000039">
    <property type="protein sequence ID" value="PJE72795.1"/>
    <property type="molecule type" value="Genomic_DNA"/>
</dbReference>
<dbReference type="AlphaFoldDB" id="A0A2M8L881"/>
<reference evidence="3" key="1">
    <citation type="submission" date="2017-09" db="EMBL/GenBank/DDBJ databases">
        <title>Depth-based differentiation of microbial function through sediment-hosted aquifers and enrichment of novel symbionts in the deep terrestrial subsurface.</title>
        <authorList>
            <person name="Probst A.J."/>
            <person name="Ladd B."/>
            <person name="Jarett J.K."/>
            <person name="Geller-Mcgrath D.E."/>
            <person name="Sieber C.M.K."/>
            <person name="Emerson J.B."/>
            <person name="Anantharaman K."/>
            <person name="Thomas B.C."/>
            <person name="Malmstrom R."/>
            <person name="Stieglmeier M."/>
            <person name="Klingl A."/>
            <person name="Woyke T."/>
            <person name="Ryan C.M."/>
            <person name="Banfield J.F."/>
        </authorList>
    </citation>
    <scope>NUCLEOTIDE SEQUENCE [LARGE SCALE GENOMIC DNA]</scope>
</reference>